<dbReference type="SUPFAM" id="SSF48452">
    <property type="entry name" value="TPR-like"/>
    <property type="match status" value="1"/>
</dbReference>
<evidence type="ECO:0000256" key="3">
    <source>
        <dbReference type="ARBA" id="ARBA00022679"/>
    </source>
</evidence>
<dbReference type="InterPro" id="IPR017441">
    <property type="entry name" value="Protein_kinase_ATP_BS"/>
</dbReference>
<dbReference type="OrthoDB" id="568198at2"/>
<keyword evidence="5 12" id="KW-0418">Kinase</keyword>
<feature type="repeat" description="TPR" evidence="9">
    <location>
        <begin position="386"/>
        <end position="419"/>
    </location>
</feature>
<evidence type="ECO:0000256" key="9">
    <source>
        <dbReference type="PROSITE-ProRule" id="PRU00339"/>
    </source>
</evidence>
<dbReference type="PROSITE" id="PS50293">
    <property type="entry name" value="TPR_REGION"/>
    <property type="match status" value="2"/>
</dbReference>
<dbReference type="CDD" id="cd14014">
    <property type="entry name" value="STKc_PknB_like"/>
    <property type="match status" value="1"/>
</dbReference>
<keyword evidence="4 10" id="KW-0547">Nucleotide-binding</keyword>
<dbReference type="GO" id="GO:0005524">
    <property type="term" value="F:ATP binding"/>
    <property type="evidence" value="ECO:0007669"/>
    <property type="project" value="UniProtKB-UniRule"/>
</dbReference>
<evidence type="ECO:0000256" key="6">
    <source>
        <dbReference type="ARBA" id="ARBA00022840"/>
    </source>
</evidence>
<dbReference type="InterPro" id="IPR019734">
    <property type="entry name" value="TPR_rpt"/>
</dbReference>
<feature type="binding site" evidence="10">
    <location>
        <position position="40"/>
    </location>
    <ligand>
        <name>ATP</name>
        <dbReference type="ChEBI" id="CHEBI:30616"/>
    </ligand>
</feature>
<dbReference type="PROSITE" id="PS50011">
    <property type="entry name" value="PROTEIN_KINASE_DOM"/>
    <property type="match status" value="1"/>
</dbReference>
<dbReference type="HOGENOM" id="CLU_000288_135_5_3"/>
<reference evidence="13" key="1">
    <citation type="journal article" date="2011" name="MBio">
        <title>Novel metabolic attributes of the genus Cyanothece, comprising a group of unicellular nitrogen-fixing Cyanobacteria.</title>
        <authorList>
            <person name="Bandyopadhyay A."/>
            <person name="Elvitigala T."/>
            <person name="Welsh E."/>
            <person name="Stockel J."/>
            <person name="Liberton M."/>
            <person name="Min H."/>
            <person name="Sherman L.A."/>
            <person name="Pakrasi H.B."/>
        </authorList>
    </citation>
    <scope>NUCLEOTIDE SEQUENCE [LARGE SCALE GENOMIC DNA]</scope>
    <source>
        <strain evidence="13">PCC 8801</strain>
    </source>
</reference>
<dbReference type="PROSITE" id="PS00107">
    <property type="entry name" value="PROTEIN_KINASE_ATP"/>
    <property type="match status" value="1"/>
</dbReference>
<evidence type="ECO:0000256" key="1">
    <source>
        <dbReference type="ARBA" id="ARBA00012513"/>
    </source>
</evidence>
<evidence type="ECO:0000256" key="5">
    <source>
        <dbReference type="ARBA" id="ARBA00022777"/>
    </source>
</evidence>
<keyword evidence="6 10" id="KW-0067">ATP-binding</keyword>
<comment type="catalytic activity">
    <reaction evidence="8">
        <text>L-seryl-[protein] + ATP = O-phospho-L-seryl-[protein] + ADP + H(+)</text>
        <dbReference type="Rhea" id="RHEA:17989"/>
        <dbReference type="Rhea" id="RHEA-COMP:9863"/>
        <dbReference type="Rhea" id="RHEA-COMP:11604"/>
        <dbReference type="ChEBI" id="CHEBI:15378"/>
        <dbReference type="ChEBI" id="CHEBI:29999"/>
        <dbReference type="ChEBI" id="CHEBI:30616"/>
        <dbReference type="ChEBI" id="CHEBI:83421"/>
        <dbReference type="ChEBI" id="CHEBI:456216"/>
        <dbReference type="EC" id="2.7.11.1"/>
    </reaction>
</comment>
<dbReference type="PANTHER" id="PTHR24363:SF0">
    <property type="entry name" value="SERINE_THREONINE KINASE LIKE DOMAIN CONTAINING 1"/>
    <property type="match status" value="1"/>
</dbReference>
<name>B7JZ49_RIPO1</name>
<evidence type="ECO:0000259" key="11">
    <source>
        <dbReference type="PROSITE" id="PS50011"/>
    </source>
</evidence>
<sequence length="439" mass="50189">MTQRLGGRYEILQALGSGSFGKTFLAKDSHLPGSPLCVVKQLKPELRNEADLEIARRLFNTEAEVIHQLGSHPQIPQLFAYFEQDQEFYLVQEFIDGQDLDTELTAGTKQDESYVIPLLKDLLGILSYVHQNNVIHRDIKPSNVIRRKTGQLVLIDFGAVKQIGTIMGKPSGTMLSTVMIGTPGYMPSEQSAGKPRFSSDVYAVGMMAIQALTGISPHELPEDHKTGEINWQHLAQVNDDLADILTKMVRYDWRERYPSAIEVLEAINGLEKEPFQATEPSFKTDQKPEETKVSQKFQSKASKKGLEDLFSPGEFSRKLDDFFGGFIPQNSMGFEEFVSAYDSILNITPKDYYTWYKRGIELEKLGRYQEAIASFDQVLKLQPNYYQAWFHKGNIYLILESYEEAIRSYNKVLEINPDFQEAINNRKIAMDELRRQRFR</sequence>
<dbReference type="Gene3D" id="1.25.40.10">
    <property type="entry name" value="Tetratricopeptide repeat domain"/>
    <property type="match status" value="1"/>
</dbReference>
<evidence type="ECO:0000313" key="12">
    <source>
        <dbReference type="EMBL" id="ACK67260.1"/>
    </source>
</evidence>
<dbReference type="Pfam" id="PF13432">
    <property type="entry name" value="TPR_16"/>
    <property type="match status" value="1"/>
</dbReference>
<feature type="repeat" description="TPR" evidence="9">
    <location>
        <begin position="352"/>
        <end position="385"/>
    </location>
</feature>
<dbReference type="STRING" id="41431.PCC8801_3289"/>
<dbReference type="Gene3D" id="1.10.510.10">
    <property type="entry name" value="Transferase(Phosphotransferase) domain 1"/>
    <property type="match status" value="1"/>
</dbReference>
<dbReference type="AlphaFoldDB" id="B7JZ49"/>
<keyword evidence="2 12" id="KW-0723">Serine/threonine-protein kinase</keyword>
<evidence type="ECO:0000256" key="8">
    <source>
        <dbReference type="ARBA" id="ARBA00048679"/>
    </source>
</evidence>
<dbReference type="EC" id="2.7.11.1" evidence="1"/>
<dbReference type="PROSITE" id="PS50005">
    <property type="entry name" value="TPR"/>
    <property type="match status" value="2"/>
</dbReference>
<evidence type="ECO:0000256" key="7">
    <source>
        <dbReference type="ARBA" id="ARBA00047899"/>
    </source>
</evidence>
<organism evidence="12 13">
    <name type="scientific">Rippkaea orientalis (strain PCC 8801 / RF-1)</name>
    <name type="common">Cyanothece sp. (strain PCC 8801)</name>
    <dbReference type="NCBI Taxonomy" id="41431"/>
    <lineage>
        <taxon>Bacteria</taxon>
        <taxon>Bacillati</taxon>
        <taxon>Cyanobacteriota</taxon>
        <taxon>Cyanophyceae</taxon>
        <taxon>Oscillatoriophycideae</taxon>
        <taxon>Chroococcales</taxon>
        <taxon>Aphanothecaceae</taxon>
        <taxon>Rippkaea</taxon>
        <taxon>Rippkaea orientalis</taxon>
    </lineage>
</organism>
<dbReference type="RefSeq" id="WP_012596521.1">
    <property type="nucleotide sequence ID" value="NC_011726.1"/>
</dbReference>
<dbReference type="PANTHER" id="PTHR24363">
    <property type="entry name" value="SERINE/THREONINE PROTEIN KINASE"/>
    <property type="match status" value="1"/>
</dbReference>
<accession>B7JZ49</accession>
<keyword evidence="13" id="KW-1185">Reference proteome</keyword>
<evidence type="ECO:0000256" key="2">
    <source>
        <dbReference type="ARBA" id="ARBA00022527"/>
    </source>
</evidence>
<dbReference type="EMBL" id="CP001287">
    <property type="protein sequence ID" value="ACK67260.1"/>
    <property type="molecule type" value="Genomic_DNA"/>
</dbReference>
<keyword evidence="9" id="KW-0802">TPR repeat</keyword>
<keyword evidence="3" id="KW-0808">Transferase</keyword>
<dbReference type="SMART" id="SM00220">
    <property type="entry name" value="S_TKc"/>
    <property type="match status" value="1"/>
</dbReference>
<feature type="domain" description="Protein kinase" evidence="11">
    <location>
        <begin position="9"/>
        <end position="276"/>
    </location>
</feature>
<dbReference type="Pfam" id="PF00069">
    <property type="entry name" value="Pkinase"/>
    <property type="match status" value="1"/>
</dbReference>
<evidence type="ECO:0000313" key="13">
    <source>
        <dbReference type="Proteomes" id="UP000008204"/>
    </source>
</evidence>
<comment type="catalytic activity">
    <reaction evidence="7">
        <text>L-threonyl-[protein] + ATP = O-phospho-L-threonyl-[protein] + ADP + H(+)</text>
        <dbReference type="Rhea" id="RHEA:46608"/>
        <dbReference type="Rhea" id="RHEA-COMP:11060"/>
        <dbReference type="Rhea" id="RHEA-COMP:11605"/>
        <dbReference type="ChEBI" id="CHEBI:15378"/>
        <dbReference type="ChEBI" id="CHEBI:30013"/>
        <dbReference type="ChEBI" id="CHEBI:30616"/>
        <dbReference type="ChEBI" id="CHEBI:61977"/>
        <dbReference type="ChEBI" id="CHEBI:456216"/>
        <dbReference type="EC" id="2.7.11.1"/>
    </reaction>
</comment>
<evidence type="ECO:0000256" key="4">
    <source>
        <dbReference type="ARBA" id="ARBA00022741"/>
    </source>
</evidence>
<dbReference type="SUPFAM" id="SSF56112">
    <property type="entry name" value="Protein kinase-like (PK-like)"/>
    <property type="match status" value="1"/>
</dbReference>
<evidence type="ECO:0000256" key="10">
    <source>
        <dbReference type="PROSITE-ProRule" id="PRU10141"/>
    </source>
</evidence>
<dbReference type="InterPro" id="IPR011990">
    <property type="entry name" value="TPR-like_helical_dom_sf"/>
</dbReference>
<protein>
    <recommendedName>
        <fullName evidence="1">non-specific serine/threonine protein kinase</fullName>
        <ecNumber evidence="1">2.7.11.1</ecNumber>
    </recommendedName>
</protein>
<dbReference type="SMART" id="SM00028">
    <property type="entry name" value="TPR"/>
    <property type="match status" value="2"/>
</dbReference>
<dbReference type="InterPro" id="IPR000719">
    <property type="entry name" value="Prot_kinase_dom"/>
</dbReference>
<dbReference type="Proteomes" id="UP000008204">
    <property type="component" value="Chromosome"/>
</dbReference>
<gene>
    <name evidence="12" type="ordered locus">PCC8801_3289</name>
</gene>
<dbReference type="InterPro" id="IPR011009">
    <property type="entry name" value="Kinase-like_dom_sf"/>
</dbReference>
<dbReference type="eggNOG" id="COG0515">
    <property type="taxonomic scope" value="Bacteria"/>
</dbReference>
<proteinExistence type="predicted"/>
<dbReference type="KEGG" id="cyp:PCC8801_3289"/>
<dbReference type="GO" id="GO:0004674">
    <property type="term" value="F:protein serine/threonine kinase activity"/>
    <property type="evidence" value="ECO:0007669"/>
    <property type="project" value="UniProtKB-KW"/>
</dbReference>